<name>A0AA96LL73_9BACL</name>
<dbReference type="InterPro" id="IPR011260">
    <property type="entry name" value="RNAP_asu_C"/>
</dbReference>
<dbReference type="GO" id="GO:0003677">
    <property type="term" value="F:DNA binding"/>
    <property type="evidence" value="ECO:0007669"/>
    <property type="project" value="InterPro"/>
</dbReference>
<gene>
    <name evidence="2" type="ORF">MJB10_16115</name>
</gene>
<dbReference type="GO" id="GO:0000428">
    <property type="term" value="C:DNA-directed RNA polymerase complex"/>
    <property type="evidence" value="ECO:0007669"/>
    <property type="project" value="UniProtKB-KW"/>
</dbReference>
<feature type="domain" description="RNA polymerase alpha subunit C-terminal" evidence="1">
    <location>
        <begin position="23"/>
        <end position="55"/>
    </location>
</feature>
<dbReference type="GO" id="GO:0006351">
    <property type="term" value="P:DNA-templated transcription"/>
    <property type="evidence" value="ECO:0007669"/>
    <property type="project" value="InterPro"/>
</dbReference>
<keyword evidence="3" id="KW-1185">Reference proteome</keyword>
<dbReference type="Proteomes" id="UP001304650">
    <property type="component" value="Chromosome"/>
</dbReference>
<evidence type="ECO:0000313" key="2">
    <source>
        <dbReference type="EMBL" id="WNR42641.1"/>
    </source>
</evidence>
<proteinExistence type="predicted"/>
<organism evidence="2 3">
    <name type="scientific">Paenibacillus roseopurpureus</name>
    <dbReference type="NCBI Taxonomy" id="2918901"/>
    <lineage>
        <taxon>Bacteria</taxon>
        <taxon>Bacillati</taxon>
        <taxon>Bacillota</taxon>
        <taxon>Bacilli</taxon>
        <taxon>Bacillales</taxon>
        <taxon>Paenibacillaceae</taxon>
        <taxon>Paenibacillus</taxon>
    </lineage>
</organism>
<protein>
    <submittedName>
        <fullName evidence="2">DNA-directed RNA polymerase subunit alpha C-terminal domain-containing protein</fullName>
    </submittedName>
</protein>
<sequence>MSTNQPTELELVLPRGVANPARRALANAGITTIEDLTQISEKDLLKLHGMGPKAVRIMGEELAARGMSFRTSS</sequence>
<dbReference type="SUPFAM" id="SSF47789">
    <property type="entry name" value="C-terminal domain of RNA polymerase alpha subunit"/>
    <property type="match status" value="1"/>
</dbReference>
<dbReference type="RefSeq" id="WP_314796254.1">
    <property type="nucleotide sequence ID" value="NZ_CP130319.1"/>
</dbReference>
<keyword evidence="2" id="KW-0804">Transcription</keyword>
<dbReference type="GO" id="GO:0003899">
    <property type="term" value="F:DNA-directed RNA polymerase activity"/>
    <property type="evidence" value="ECO:0007669"/>
    <property type="project" value="InterPro"/>
</dbReference>
<evidence type="ECO:0000313" key="3">
    <source>
        <dbReference type="Proteomes" id="UP001304650"/>
    </source>
</evidence>
<accession>A0AA96LL73</accession>
<evidence type="ECO:0000259" key="1">
    <source>
        <dbReference type="Pfam" id="PF03118"/>
    </source>
</evidence>
<dbReference type="AlphaFoldDB" id="A0AA96LL73"/>
<dbReference type="KEGG" id="proo:MJB10_16115"/>
<keyword evidence="2" id="KW-0240">DNA-directed RNA polymerase</keyword>
<dbReference type="Gene3D" id="1.10.150.20">
    <property type="entry name" value="5' to 3' exonuclease, C-terminal subdomain"/>
    <property type="match status" value="1"/>
</dbReference>
<reference evidence="2" key="1">
    <citation type="submission" date="2022-02" db="EMBL/GenBank/DDBJ databases">
        <title>Paenibacillus sp. MBLB1832 Whole Genome Shotgun Sequencing.</title>
        <authorList>
            <person name="Hwang C.Y."/>
            <person name="Cho E.-S."/>
            <person name="Seo M.-J."/>
        </authorList>
    </citation>
    <scope>NUCLEOTIDE SEQUENCE</scope>
    <source>
        <strain evidence="2">MBLB1832</strain>
    </source>
</reference>
<dbReference type="Pfam" id="PF03118">
    <property type="entry name" value="RNA_pol_A_CTD"/>
    <property type="match status" value="1"/>
</dbReference>
<dbReference type="EMBL" id="CP130319">
    <property type="protein sequence ID" value="WNR42641.1"/>
    <property type="molecule type" value="Genomic_DNA"/>
</dbReference>